<dbReference type="AlphaFoldDB" id="A0ABC8RS02"/>
<evidence type="ECO:0000313" key="2">
    <source>
        <dbReference type="EMBL" id="CAK9147242.1"/>
    </source>
</evidence>
<keyword evidence="1" id="KW-0812">Transmembrane</keyword>
<feature type="transmembrane region" description="Helical" evidence="1">
    <location>
        <begin position="75"/>
        <end position="99"/>
    </location>
</feature>
<keyword evidence="3" id="KW-1185">Reference proteome</keyword>
<comment type="caution">
    <text evidence="2">The sequence shown here is derived from an EMBL/GenBank/DDBJ whole genome shotgun (WGS) entry which is preliminary data.</text>
</comment>
<gene>
    <name evidence="2" type="ORF">ILEXP_LOCUS15126</name>
</gene>
<proteinExistence type="predicted"/>
<accession>A0ABC8RS02</accession>
<evidence type="ECO:0000256" key="1">
    <source>
        <dbReference type="SAM" id="Phobius"/>
    </source>
</evidence>
<protein>
    <submittedName>
        <fullName evidence="2">Uncharacterized protein</fullName>
    </submittedName>
</protein>
<name>A0ABC8RS02_9AQUA</name>
<evidence type="ECO:0000313" key="3">
    <source>
        <dbReference type="Proteomes" id="UP001642360"/>
    </source>
</evidence>
<sequence>MSRCHVFIFMHVLVFISVNKSNLSRCLGDYYNCGMGRWGFELRVFIVCFAMLVLLFQLSFFAIAKDWKLRTSSVLQLQTVVWLSVYLELVSSSFIYLFLFCESYESLIAACRGFV</sequence>
<keyword evidence="1" id="KW-1133">Transmembrane helix</keyword>
<dbReference type="EMBL" id="CAUOFW020001658">
    <property type="protein sequence ID" value="CAK9147242.1"/>
    <property type="molecule type" value="Genomic_DNA"/>
</dbReference>
<reference evidence="2 3" key="1">
    <citation type="submission" date="2024-02" db="EMBL/GenBank/DDBJ databases">
        <authorList>
            <person name="Vignale AGUSTIN F."/>
            <person name="Sosa J E."/>
            <person name="Modenutti C."/>
        </authorList>
    </citation>
    <scope>NUCLEOTIDE SEQUENCE [LARGE SCALE GENOMIC DNA]</scope>
</reference>
<feature type="transmembrane region" description="Helical" evidence="1">
    <location>
        <begin position="44"/>
        <end position="63"/>
    </location>
</feature>
<keyword evidence="1" id="KW-0472">Membrane</keyword>
<dbReference type="Proteomes" id="UP001642360">
    <property type="component" value="Unassembled WGS sequence"/>
</dbReference>
<organism evidence="2 3">
    <name type="scientific">Ilex paraguariensis</name>
    <name type="common">yerba mate</name>
    <dbReference type="NCBI Taxonomy" id="185542"/>
    <lineage>
        <taxon>Eukaryota</taxon>
        <taxon>Viridiplantae</taxon>
        <taxon>Streptophyta</taxon>
        <taxon>Embryophyta</taxon>
        <taxon>Tracheophyta</taxon>
        <taxon>Spermatophyta</taxon>
        <taxon>Magnoliopsida</taxon>
        <taxon>eudicotyledons</taxon>
        <taxon>Gunneridae</taxon>
        <taxon>Pentapetalae</taxon>
        <taxon>asterids</taxon>
        <taxon>campanulids</taxon>
        <taxon>Aquifoliales</taxon>
        <taxon>Aquifoliaceae</taxon>
        <taxon>Ilex</taxon>
    </lineage>
</organism>